<dbReference type="CDD" id="cd04301">
    <property type="entry name" value="NAT_SF"/>
    <property type="match status" value="1"/>
</dbReference>
<dbReference type="RefSeq" id="WP_106064521.1">
    <property type="nucleotide sequence ID" value="NZ_PVXO01000066.1"/>
</dbReference>
<gene>
    <name evidence="2" type="primary">tmcA</name>
    <name evidence="2" type="ORF">CLLI_24830</name>
</gene>
<protein>
    <submittedName>
        <fullName evidence="2">tRNA(Met) cytidine acetyltransferase TmcA</fullName>
        <ecNumber evidence="2">2.3.1.193</ecNumber>
    </submittedName>
</protein>
<dbReference type="Proteomes" id="UP000239706">
    <property type="component" value="Unassembled WGS sequence"/>
</dbReference>
<name>A0A2T0B139_9CLOT</name>
<keyword evidence="2" id="KW-0808">Transferase</keyword>
<evidence type="ECO:0000313" key="2">
    <source>
        <dbReference type="EMBL" id="PRR77312.1"/>
    </source>
</evidence>
<dbReference type="OrthoDB" id="1952641at2"/>
<sequence length="174" mass="20726">MLDIKVAFDDIKMSNLEKEDIVSIQELINSQNRYLDHEVNCTMELDELYERFLECYISENEFFLKINKENRLIGSLKGRLEFKSSNEAWIWYFFIEKNLRCKGIGSRILKKLMEYVKNEYGIKDFYATIVGKSDSIMNFWKGNGYEILRISKNYYNINGEDMDMIILKMKGKVI</sequence>
<proteinExistence type="predicted"/>
<dbReference type="PROSITE" id="PS51186">
    <property type="entry name" value="GNAT"/>
    <property type="match status" value="1"/>
</dbReference>
<dbReference type="InterPro" id="IPR016181">
    <property type="entry name" value="Acyl_CoA_acyltransferase"/>
</dbReference>
<dbReference type="EC" id="2.3.1.193" evidence="2"/>
<evidence type="ECO:0000313" key="3">
    <source>
        <dbReference type="Proteomes" id="UP000239706"/>
    </source>
</evidence>
<dbReference type="SUPFAM" id="SSF55729">
    <property type="entry name" value="Acyl-CoA N-acyltransferases (Nat)"/>
    <property type="match status" value="1"/>
</dbReference>
<feature type="domain" description="N-acetyltransferase" evidence="1">
    <location>
        <begin position="11"/>
        <end position="172"/>
    </location>
</feature>
<reference evidence="2 3" key="1">
    <citation type="submission" date="2018-03" db="EMBL/GenBank/DDBJ databases">
        <title>Genome sequence of Clostridium liquoris DSM 100320.</title>
        <authorList>
            <person name="Poehlein A."/>
            <person name="Daniel R."/>
        </authorList>
    </citation>
    <scope>NUCLEOTIDE SEQUENCE [LARGE SCALE GENOMIC DNA]</scope>
    <source>
        <strain evidence="2 3">DSM 100320</strain>
    </source>
</reference>
<dbReference type="InterPro" id="IPR000182">
    <property type="entry name" value="GNAT_dom"/>
</dbReference>
<comment type="caution">
    <text evidence="2">The sequence shown here is derived from an EMBL/GenBank/DDBJ whole genome shotgun (WGS) entry which is preliminary data.</text>
</comment>
<dbReference type="EMBL" id="PVXO01000066">
    <property type="protein sequence ID" value="PRR77312.1"/>
    <property type="molecule type" value="Genomic_DNA"/>
</dbReference>
<dbReference type="Pfam" id="PF13420">
    <property type="entry name" value="Acetyltransf_4"/>
    <property type="match status" value="1"/>
</dbReference>
<organism evidence="2 3">
    <name type="scientific">Clostridium liquoris</name>
    <dbReference type="NCBI Taxonomy" id="1289519"/>
    <lineage>
        <taxon>Bacteria</taxon>
        <taxon>Bacillati</taxon>
        <taxon>Bacillota</taxon>
        <taxon>Clostridia</taxon>
        <taxon>Eubacteriales</taxon>
        <taxon>Clostridiaceae</taxon>
        <taxon>Clostridium</taxon>
    </lineage>
</organism>
<accession>A0A2T0B139</accession>
<dbReference type="AlphaFoldDB" id="A0A2T0B139"/>
<keyword evidence="2" id="KW-0012">Acyltransferase</keyword>
<dbReference type="Gene3D" id="3.40.630.30">
    <property type="match status" value="1"/>
</dbReference>
<evidence type="ECO:0000259" key="1">
    <source>
        <dbReference type="PROSITE" id="PS51186"/>
    </source>
</evidence>
<dbReference type="GO" id="GO:0016747">
    <property type="term" value="F:acyltransferase activity, transferring groups other than amino-acyl groups"/>
    <property type="evidence" value="ECO:0007669"/>
    <property type="project" value="InterPro"/>
</dbReference>
<keyword evidence="3" id="KW-1185">Reference proteome</keyword>